<dbReference type="RefSeq" id="WP_173769288.1">
    <property type="nucleotide sequence ID" value="NZ_JAAITS010000004.1"/>
</dbReference>
<gene>
    <name evidence="2" type="ORF">G5B17_02365</name>
</gene>
<evidence type="ECO:0000313" key="3">
    <source>
        <dbReference type="Proteomes" id="UP001644719"/>
    </source>
</evidence>
<feature type="domain" description="DUF6273" evidence="1">
    <location>
        <begin position="2258"/>
        <end position="2404"/>
    </location>
</feature>
<sequence length="2423" mass="271268">MSFKDSKAQILANSASDDSDISTMEADLATTAVVDDGYVLCTDGRYVIYDEYYDNSYSTVDKLKNVTVDSSQINIVQETNSQYIPFRIPRYWDGIDLMKMLIQIRYENVSTKKGQVSTAVNVASSTTNITFGWLVDQNVTAISGDVRFEIMATGSNEKGNTYVWRTRPNGRLTVLEGLNYDGIVEPSDDWYTGFVTTIMGHVNEAKEYADQAKASAASVDVNTIKVDVKKSVTADVNANLAENYYNKTEIDTKVRELNDAIGGIDSLKNLKVDYDNTTGRLVFKDGTVILKTITINSLSNLNVTYAVEGGKGKLIFKNGETEIQSVELSSIEPSAQWTAAFKEDINTGVDAKISPVSEKVNAVESSVTDLSKKVETNTSDITSLKKKTTELEKADEVIRSTASEAKNTADILKQNVADYDSQFNTINGDITNIQADIDEIKKNPAASEYDVDYVGSTFSWMKNGEVLKTFTIQSGGGGGSDTSTITIERVTPADAIFLLGDKAEIEYTFSSVDNTGDTTGDGTAIWKVGNTIVSTTTASQGTNKVDLTEHLSVGSNQIRVSITDSFGTMSYKTWTVTIVEFKLESTFDDTLIYTDTDVVFRYTPYGNVNKTIHFILDGQELDSVTTQASGRIMSYNISKQEHGAHFLKVYMTATVNNKDITSSTIYKDIVCVDPANRTPIIGCSQQEFTAKQYQATSIKYVVYDPAHNPATVKLSIDGKTVSTLTVDRTAQVWSFKSSEIGQKNLTISCQKITKILTAHIEKLDIDVNPITTNLAFDFNPVGLSNGDENRLWSDKNHPEVALTVSDNFDWDNGGYQIDDEGNQYFCVKAGTTASISYNLFAKDPKQTGAEFKIIFKTKNVRNASATFLSCLDGLADSNIGLEMKVHEANIYTSTDDLYFPYSEEDIIEYEYNINSIDTKSTTATSIIMTYEDGVGGRPIIYDNSHRLHQYTPAPISIGSPDCDVLIYRIKAYSAALTDSDVLSNFIADARDSDDMIDRYNRNQIYNENNALTPDSVAKACPDLRVIKIEAPHFTNDKKDFVLNTSMECVYVNGDPKFDNWKFTNACHAGQGTTSNEYGFAARNIDVICCFDGIHKVNSKIDLDPNYKTKLVLGDGTEYTEGDGKISLTRNSVPNNWLNFKVNVASSEMANNALLQKRYNDYLPYSTPASRRDKKIKNSMEFVNCIIFVKESDPDISTHREFNDTEWHFYSLANMGDSKKTDVTRAYDPDDMNECCIEISDNTLPNSVFQTGVTNSDGSMKYPISKDEWKAGNTAYDNLYNNWDGSFEFRYDCCGDSKDGSAISSDEAKEKIRKQNKQNWRDFYEFVITSSNEDFVAHLGDWCIVNSVLYLYLFTLRYTMIDNRSKNVFPHWAKHYISNEEASTLGDKAKYYTIDDTAAAIHNGYRYDLWDYDNDTGIGINNSGELTMSYGKEDTDYKTDGDPSSGYIFNAAESVLWCRIRDLMPKQLTSLYQSVDSNCWSDTHLIKEFDAWQNQFPEELWRIHYERLYLRTYQGVIFPGKTEVTKSDRFLKEMMNGRKKYQRRQWERDQHAYMGTKFLHTDVKSDQIMFRCNTPKTAVVKPDYTLRIVPYSDMYISVLYGNSPETTQIRAKAGQEYEITTNLTNMDDTAILIYCASRIQALNDLSACYIHDNDFSKASKLKTLIIGNETNGYQNTFLTALNMGNNTLLETLNIKNCPNLTGSVNLSACENLINLYAQNTAITSFLLANHGKIKNAYLPATINTLTFKNLKDLTNLNVASYDNLQTFVCQNSIVDALEIIKTAISTLKTVSITGIDWNLENTDLLKKLAKLGGIDENGITIDQSVLTGTIHIPVMRQQEYKDFVGTDDEPGIWTNLTITYDSMIAQFKVSFLNDDSNKTVLDIQYVDKGSCAVDPTTRQDDPIAIPIKQSTIENDFTFKGWDTVLSDKIFADRVINAVYTSTIRNYTVKYNSKGLTLQETVAPYGTYVKYEGDTPVYTAEEAAYKYNLFKGWDQSGYVNGDKTVNAVFDTCEYVDGYFNDKDLKDLSQVELYAMMKMGLEQKVLSLKDSFDFTLGVDFHYNDIEEEELISSTTVFDGTNHIDTGISIMDKDKDFTFAIDFEFDNENATGATLAQCFQGDGSNGFRLWYSQSYKFSWGTDSVNASSSGGREIIVIRHKAGSQKLYVYNSNMSGNAISTATLQAIRIPEITSTLVFGCSKADDGAYENYAKGKIHWCKLWYSDLGEEQCSDIAAWIHETIPMEVAKFKAYYLSDVASKRANVTFIASNLLGSKKAYSNKSTNTGGWAESTLNTWMNTRITKAIPPLWKALIKPVKVSSSIGNKSNTISTSNCRFYVPALYDIDASAGSDPYSSETNATIQYYVDNDSRKKARTSSPDVYESYWTRSPNAQVSNWIYSINEQGDTYGYSYPGQEMGVLMMFSITCEG</sequence>
<dbReference type="InterPro" id="IPR046240">
    <property type="entry name" value="DUF6273"/>
</dbReference>
<dbReference type="Gene3D" id="1.20.5.340">
    <property type="match status" value="1"/>
</dbReference>
<protein>
    <recommendedName>
        <fullName evidence="1">DUF6273 domain-containing protein</fullName>
    </recommendedName>
</protein>
<dbReference type="Proteomes" id="UP001644719">
    <property type="component" value="Unassembled WGS sequence"/>
</dbReference>
<dbReference type="EMBL" id="JAAITS010000004">
    <property type="protein sequence ID" value="NSG84303.1"/>
    <property type="molecule type" value="Genomic_DNA"/>
</dbReference>
<keyword evidence="3" id="KW-1185">Reference proteome</keyword>
<organism evidence="2 3">
    <name type="scientific">Blautia faecis</name>
    <dbReference type="NCBI Taxonomy" id="871665"/>
    <lineage>
        <taxon>Bacteria</taxon>
        <taxon>Bacillati</taxon>
        <taxon>Bacillota</taxon>
        <taxon>Clostridia</taxon>
        <taxon>Lachnospirales</taxon>
        <taxon>Lachnospiraceae</taxon>
        <taxon>Blautia</taxon>
    </lineage>
</organism>
<name>A0ABX2H2J8_9FIRM</name>
<reference evidence="2 3" key="1">
    <citation type="journal article" date="2020" name="Cell Host Microbe">
        <title>Functional and Genomic Variation between Human-Derived Isolates of Lachnospiraceae Reveals Inter- and Intra-Species Diversity.</title>
        <authorList>
            <person name="Sorbara M.T."/>
            <person name="Littmann E.R."/>
            <person name="Fontana E."/>
            <person name="Moody T.U."/>
            <person name="Kohout C.E."/>
            <person name="Gjonbalaj M."/>
            <person name="Eaton V."/>
            <person name="Seok R."/>
            <person name="Leiner I.M."/>
            <person name="Pamer E.G."/>
        </authorList>
    </citation>
    <scope>NUCLEOTIDE SEQUENCE [LARGE SCALE GENOMIC DNA]</scope>
    <source>
        <strain evidence="2 3">MSK.17.74</strain>
    </source>
</reference>
<accession>A0ABX2H2J8</accession>
<dbReference type="Pfam" id="PF19789">
    <property type="entry name" value="DUF6273"/>
    <property type="match status" value="1"/>
</dbReference>
<dbReference type="SUPFAM" id="SSF52047">
    <property type="entry name" value="RNI-like"/>
    <property type="match status" value="1"/>
</dbReference>
<dbReference type="Gene3D" id="3.80.10.10">
    <property type="entry name" value="Ribonuclease Inhibitor"/>
    <property type="match status" value="1"/>
</dbReference>
<evidence type="ECO:0000313" key="2">
    <source>
        <dbReference type="EMBL" id="NSG84303.1"/>
    </source>
</evidence>
<dbReference type="InterPro" id="IPR032675">
    <property type="entry name" value="LRR_dom_sf"/>
</dbReference>
<comment type="caution">
    <text evidence="2">The sequence shown here is derived from an EMBL/GenBank/DDBJ whole genome shotgun (WGS) entry which is preliminary data.</text>
</comment>
<evidence type="ECO:0000259" key="1">
    <source>
        <dbReference type="Pfam" id="PF19789"/>
    </source>
</evidence>
<proteinExistence type="predicted"/>